<dbReference type="AlphaFoldDB" id="A0A5P1RDA7"/>
<dbReference type="PROSITE" id="PS00903">
    <property type="entry name" value="CYT_DCMP_DEAMINASES_1"/>
    <property type="match status" value="1"/>
</dbReference>
<dbReference type="CDD" id="cd01285">
    <property type="entry name" value="nucleoside_deaminase"/>
    <property type="match status" value="1"/>
</dbReference>
<dbReference type="GO" id="GO:0016787">
    <property type="term" value="F:hydrolase activity"/>
    <property type="evidence" value="ECO:0007669"/>
    <property type="project" value="InterPro"/>
</dbReference>
<dbReference type="PROSITE" id="PS51747">
    <property type="entry name" value="CYT_DCMP_DEAMINASES_2"/>
    <property type="match status" value="1"/>
</dbReference>
<dbReference type="SUPFAM" id="SSF53927">
    <property type="entry name" value="Cytidine deaminase-like"/>
    <property type="match status" value="1"/>
</dbReference>
<keyword evidence="5" id="KW-1185">Reference proteome</keyword>
<reference evidence="4 5" key="1">
    <citation type="journal article" date="2019" name="Biochem. Eng. J.">
        <title>Metabolic engineering of the marine bacteria Neptunomonas concharum for the production of acetoin and meso-2,3-butanediol from acetate.</title>
        <authorList>
            <person name="Li W."/>
            <person name="Pu N."/>
            <person name="Liu C.-X."/>
            <person name="Yuan Q.-P."/>
            <person name="Li Z.-J."/>
        </authorList>
    </citation>
    <scope>NUCLEOTIDE SEQUENCE [LARGE SCALE GENOMIC DNA]</scope>
    <source>
        <strain evidence="4 5">JCM17730</strain>
    </source>
</reference>
<dbReference type="Pfam" id="PF00383">
    <property type="entry name" value="dCMP_cyt_deam_1"/>
    <property type="match status" value="1"/>
</dbReference>
<gene>
    <name evidence="4" type="ORF">F0U83_11295</name>
</gene>
<evidence type="ECO:0000256" key="1">
    <source>
        <dbReference type="ARBA" id="ARBA00022723"/>
    </source>
</evidence>
<sequence length="186" mass="20089">MTLTDLAARVAGYVIHPDFRDEACGLRCCELALAALRTGDYGVGAVLLDAAGNTLIEAQNQVFSGGYCSSGHAEMRLIDRFESELAGQLNPDDLKLVVSLEPCPMCLSRILLAGFGVVKYMAEDPAGGMVSRLDDMPPAWQNLASLQSFYHAHISDALRQLAQDLAQYGVAELRKNLLAQRQISSS</sequence>
<dbReference type="InterPro" id="IPR016192">
    <property type="entry name" value="APOBEC/CMP_deaminase_Zn-bd"/>
</dbReference>
<feature type="domain" description="CMP/dCMP-type deaminase" evidence="3">
    <location>
        <begin position="19"/>
        <end position="131"/>
    </location>
</feature>
<dbReference type="OrthoDB" id="9802676at2"/>
<dbReference type="Proteomes" id="UP000324760">
    <property type="component" value="Chromosome"/>
</dbReference>
<dbReference type="InterPro" id="IPR016193">
    <property type="entry name" value="Cytidine_deaminase-like"/>
</dbReference>
<keyword evidence="1" id="KW-0479">Metal-binding</keyword>
<dbReference type="KEGG" id="ncu:F0U83_11295"/>
<dbReference type="EMBL" id="CP043869">
    <property type="protein sequence ID" value="QEQ97251.1"/>
    <property type="molecule type" value="Genomic_DNA"/>
</dbReference>
<name>A0A5P1RDA7_9GAMM</name>
<organism evidence="4 5">
    <name type="scientific">Neptunomonas concharum</name>
    <dbReference type="NCBI Taxonomy" id="1031538"/>
    <lineage>
        <taxon>Bacteria</taxon>
        <taxon>Pseudomonadati</taxon>
        <taxon>Pseudomonadota</taxon>
        <taxon>Gammaproteobacteria</taxon>
        <taxon>Oceanospirillales</taxon>
        <taxon>Oceanospirillaceae</taxon>
        <taxon>Neptunomonas</taxon>
    </lineage>
</organism>
<evidence type="ECO:0000313" key="4">
    <source>
        <dbReference type="EMBL" id="QEQ97251.1"/>
    </source>
</evidence>
<evidence type="ECO:0000256" key="2">
    <source>
        <dbReference type="ARBA" id="ARBA00022833"/>
    </source>
</evidence>
<protein>
    <submittedName>
        <fullName evidence="4">Nucleoside deaminase</fullName>
    </submittedName>
</protein>
<dbReference type="RefSeq" id="WP_138987106.1">
    <property type="nucleotide sequence ID" value="NZ_CP043869.1"/>
</dbReference>
<dbReference type="InterPro" id="IPR002125">
    <property type="entry name" value="CMP_dCMP_dom"/>
</dbReference>
<evidence type="ECO:0000313" key="5">
    <source>
        <dbReference type="Proteomes" id="UP000324760"/>
    </source>
</evidence>
<accession>A0A5P1RDA7</accession>
<dbReference type="Gene3D" id="3.40.140.10">
    <property type="entry name" value="Cytidine Deaminase, domain 2"/>
    <property type="match status" value="1"/>
</dbReference>
<keyword evidence="2" id="KW-0862">Zinc</keyword>
<dbReference type="GO" id="GO:0008270">
    <property type="term" value="F:zinc ion binding"/>
    <property type="evidence" value="ECO:0007669"/>
    <property type="project" value="InterPro"/>
</dbReference>
<proteinExistence type="predicted"/>
<evidence type="ECO:0000259" key="3">
    <source>
        <dbReference type="PROSITE" id="PS51747"/>
    </source>
</evidence>